<sequence>MDPSVAFSGRLVPTHFSLHGGRRSAASSFGASHMRRPCLAIVQPGSRSTATLIASMTKANRSEQYRLTGRVGRKDQIAGYSLFGRRGKEPGGAPDFTLGGHLDSVTCLTPIQGTWDNLQVGNDKNSSGDVRFLTGGRDGMVLAWGVDCGKRSGGDSYEWGLNGRGGGVTLEEPYAESLEDVDSW</sequence>
<dbReference type="Proteomes" id="UP000266841">
    <property type="component" value="Unassembled WGS sequence"/>
</dbReference>
<gene>
    <name evidence="1" type="ORF">THAOC_17451</name>
</gene>
<protein>
    <submittedName>
        <fullName evidence="1">Uncharacterized protein</fullName>
    </submittedName>
</protein>
<evidence type="ECO:0000313" key="1">
    <source>
        <dbReference type="EMBL" id="EJK61967.1"/>
    </source>
</evidence>
<dbReference type="EMBL" id="AGNL01019256">
    <property type="protein sequence ID" value="EJK61967.1"/>
    <property type="molecule type" value="Genomic_DNA"/>
</dbReference>
<organism evidence="1 2">
    <name type="scientific">Thalassiosira oceanica</name>
    <name type="common">Marine diatom</name>
    <dbReference type="NCBI Taxonomy" id="159749"/>
    <lineage>
        <taxon>Eukaryota</taxon>
        <taxon>Sar</taxon>
        <taxon>Stramenopiles</taxon>
        <taxon>Ochrophyta</taxon>
        <taxon>Bacillariophyta</taxon>
        <taxon>Coscinodiscophyceae</taxon>
        <taxon>Thalassiosirophycidae</taxon>
        <taxon>Thalassiosirales</taxon>
        <taxon>Thalassiosiraceae</taxon>
        <taxon>Thalassiosira</taxon>
    </lineage>
</organism>
<evidence type="ECO:0000313" key="2">
    <source>
        <dbReference type="Proteomes" id="UP000266841"/>
    </source>
</evidence>
<name>K0SUL3_THAOC</name>
<dbReference type="AlphaFoldDB" id="K0SUL3"/>
<keyword evidence="2" id="KW-1185">Reference proteome</keyword>
<comment type="caution">
    <text evidence="1">The sequence shown here is derived from an EMBL/GenBank/DDBJ whole genome shotgun (WGS) entry which is preliminary data.</text>
</comment>
<proteinExistence type="predicted"/>
<reference evidence="1 2" key="1">
    <citation type="journal article" date="2012" name="Genome Biol.">
        <title>Genome and low-iron response of an oceanic diatom adapted to chronic iron limitation.</title>
        <authorList>
            <person name="Lommer M."/>
            <person name="Specht M."/>
            <person name="Roy A.S."/>
            <person name="Kraemer L."/>
            <person name="Andreson R."/>
            <person name="Gutowska M.A."/>
            <person name="Wolf J."/>
            <person name="Bergner S.V."/>
            <person name="Schilhabel M.B."/>
            <person name="Klostermeier U.C."/>
            <person name="Beiko R.G."/>
            <person name="Rosenstiel P."/>
            <person name="Hippler M."/>
            <person name="Laroche J."/>
        </authorList>
    </citation>
    <scope>NUCLEOTIDE SEQUENCE [LARGE SCALE GENOMIC DNA]</scope>
    <source>
        <strain evidence="1 2">CCMP1005</strain>
    </source>
</reference>
<accession>K0SUL3</accession>